<dbReference type="EMBL" id="FNOV01000002">
    <property type="protein sequence ID" value="SDX64977.1"/>
    <property type="molecule type" value="Genomic_DNA"/>
</dbReference>
<evidence type="ECO:0000256" key="1">
    <source>
        <dbReference type="SAM" id="SignalP"/>
    </source>
</evidence>
<dbReference type="OrthoDB" id="886114at2"/>
<feature type="chain" id="PRO_5011782317" evidence="1">
    <location>
        <begin position="20"/>
        <end position="152"/>
    </location>
</feature>
<proteinExistence type="predicted"/>
<dbReference type="AlphaFoldDB" id="A0A1H3DF48"/>
<keyword evidence="1" id="KW-0732">Signal</keyword>
<protein>
    <submittedName>
        <fullName evidence="2">Uncharacterized protein</fullName>
    </submittedName>
</protein>
<evidence type="ECO:0000313" key="3">
    <source>
        <dbReference type="Proteomes" id="UP000199249"/>
    </source>
</evidence>
<name>A0A1H3DF48_9BACT</name>
<feature type="signal peptide" evidence="1">
    <location>
        <begin position="1"/>
        <end position="19"/>
    </location>
</feature>
<dbReference type="Proteomes" id="UP000199249">
    <property type="component" value="Unassembled WGS sequence"/>
</dbReference>
<reference evidence="3" key="1">
    <citation type="submission" date="2016-10" db="EMBL/GenBank/DDBJ databases">
        <authorList>
            <person name="Varghese N."/>
            <person name="Submissions S."/>
        </authorList>
    </citation>
    <scope>NUCLEOTIDE SEQUENCE [LARGE SCALE GENOMIC DNA]</scope>
    <source>
        <strain evidence="3">CGMCC 1.8975</strain>
    </source>
</reference>
<evidence type="ECO:0000313" key="2">
    <source>
        <dbReference type="EMBL" id="SDX64977.1"/>
    </source>
</evidence>
<organism evidence="2 3">
    <name type="scientific">Hymenobacter psychrophilus</name>
    <dbReference type="NCBI Taxonomy" id="651662"/>
    <lineage>
        <taxon>Bacteria</taxon>
        <taxon>Pseudomonadati</taxon>
        <taxon>Bacteroidota</taxon>
        <taxon>Cytophagia</taxon>
        <taxon>Cytophagales</taxon>
        <taxon>Hymenobacteraceae</taxon>
        <taxon>Hymenobacter</taxon>
    </lineage>
</organism>
<gene>
    <name evidence="2" type="ORF">SAMN04488069_102335</name>
</gene>
<dbReference type="STRING" id="651662.SAMN04488069_102335"/>
<accession>A0A1H3DF48</accession>
<sequence length="152" mass="16266">MKTLLLVALLACTSPAVFAQKAIVGTTTPDKNDNTLVLELPEEGAAAWQRVARVLADRGYPFAHSDVNLLALTTAFNPISRTASLSVSALVRGHQLILRGRLEAITVVGSPSQIVAVRRSAPLGGESEGWQELELIARELGGPVRYARLTVR</sequence>
<keyword evidence="3" id="KW-1185">Reference proteome</keyword>
<dbReference type="RefSeq" id="WP_092738181.1">
    <property type="nucleotide sequence ID" value="NZ_FNOV01000002.1"/>
</dbReference>